<dbReference type="Pfam" id="PF00512">
    <property type="entry name" value="HisKA"/>
    <property type="match status" value="1"/>
</dbReference>
<dbReference type="AlphaFoldDB" id="A0A017HWK5"/>
<evidence type="ECO:0000256" key="9">
    <source>
        <dbReference type="ARBA" id="ARBA00022777"/>
    </source>
</evidence>
<dbReference type="GO" id="GO:0005524">
    <property type="term" value="F:ATP binding"/>
    <property type="evidence" value="ECO:0007669"/>
    <property type="project" value="UniProtKB-KW"/>
</dbReference>
<dbReference type="InterPro" id="IPR004358">
    <property type="entry name" value="Sig_transdc_His_kin-like_C"/>
</dbReference>
<comment type="subcellular location">
    <subcellularLocation>
        <location evidence="2">Cell membrane</location>
        <topology evidence="2">Multi-pass membrane protein</topology>
    </subcellularLocation>
</comment>
<evidence type="ECO:0000313" key="23">
    <source>
        <dbReference type="Proteomes" id="UP000019666"/>
    </source>
</evidence>
<feature type="domain" description="HPt" evidence="21">
    <location>
        <begin position="856"/>
        <end position="953"/>
    </location>
</feature>
<evidence type="ECO:0000256" key="10">
    <source>
        <dbReference type="ARBA" id="ARBA00022840"/>
    </source>
</evidence>
<dbReference type="Proteomes" id="UP000019666">
    <property type="component" value="Unassembled WGS sequence"/>
</dbReference>
<dbReference type="InterPro" id="IPR003661">
    <property type="entry name" value="HisK_dim/P_dom"/>
</dbReference>
<dbReference type="PROSITE" id="PS50894">
    <property type="entry name" value="HPT"/>
    <property type="match status" value="1"/>
</dbReference>
<comment type="catalytic activity">
    <reaction evidence="1">
        <text>ATP + protein L-histidine = ADP + protein N-phospho-L-histidine.</text>
        <dbReference type="EC" id="2.7.13.3"/>
    </reaction>
</comment>
<keyword evidence="16" id="KW-0175">Coiled coil</keyword>
<keyword evidence="10" id="KW-0067">ATP-binding</keyword>
<keyword evidence="8" id="KW-0547">Nucleotide-binding</keyword>
<keyword evidence="11 17" id="KW-1133">Transmembrane helix</keyword>
<dbReference type="Pfam" id="PF02518">
    <property type="entry name" value="HATPase_c"/>
    <property type="match status" value="1"/>
</dbReference>
<dbReference type="InterPro" id="IPR036890">
    <property type="entry name" value="HATPase_C_sf"/>
</dbReference>
<dbReference type="RefSeq" id="WP_051521615.1">
    <property type="nucleotide sequence ID" value="NZ_KK088632.1"/>
</dbReference>
<dbReference type="CDD" id="cd00082">
    <property type="entry name" value="HisKA"/>
    <property type="match status" value="1"/>
</dbReference>
<dbReference type="Pfam" id="PF01627">
    <property type="entry name" value="Hpt"/>
    <property type="match status" value="1"/>
</dbReference>
<dbReference type="EC" id="2.7.13.3" evidence="3"/>
<evidence type="ECO:0000259" key="20">
    <source>
        <dbReference type="PROSITE" id="PS50885"/>
    </source>
</evidence>
<dbReference type="Gene3D" id="6.10.340.10">
    <property type="match status" value="1"/>
</dbReference>
<dbReference type="SMART" id="SM00388">
    <property type="entry name" value="HisKA"/>
    <property type="match status" value="1"/>
</dbReference>
<dbReference type="PIRSF" id="PIRSF036437">
    <property type="entry name" value="HK_TorS"/>
    <property type="match status" value="1"/>
</dbReference>
<dbReference type="Gene3D" id="3.30.565.10">
    <property type="entry name" value="Histidine kinase-like ATPase, C-terminal domain"/>
    <property type="match status" value="1"/>
</dbReference>
<feature type="transmembrane region" description="Helical" evidence="17">
    <location>
        <begin position="347"/>
        <end position="367"/>
    </location>
</feature>
<dbReference type="CDD" id="cd17546">
    <property type="entry name" value="REC_hyHK_CKI1_RcsC-like"/>
    <property type="match status" value="1"/>
</dbReference>
<evidence type="ECO:0000256" key="8">
    <source>
        <dbReference type="ARBA" id="ARBA00022741"/>
    </source>
</evidence>
<evidence type="ECO:0000256" key="12">
    <source>
        <dbReference type="ARBA" id="ARBA00023012"/>
    </source>
</evidence>
<evidence type="ECO:0000256" key="6">
    <source>
        <dbReference type="ARBA" id="ARBA00022679"/>
    </source>
</evidence>
<keyword evidence="7 17" id="KW-0812">Transmembrane</keyword>
<dbReference type="SUPFAM" id="SSF47384">
    <property type="entry name" value="Homodimeric domain of signal transducing histidine kinase"/>
    <property type="match status" value="1"/>
</dbReference>
<dbReference type="InterPro" id="IPR036641">
    <property type="entry name" value="HPT_dom_sf"/>
</dbReference>
<dbReference type="InterPro" id="IPR003660">
    <property type="entry name" value="HAMP_dom"/>
</dbReference>
<dbReference type="Pfam" id="PF00672">
    <property type="entry name" value="HAMP"/>
    <property type="match status" value="1"/>
</dbReference>
<evidence type="ECO:0000256" key="15">
    <source>
        <dbReference type="PROSITE-ProRule" id="PRU00169"/>
    </source>
</evidence>
<feature type="modified residue" description="Phosphohistidine" evidence="14">
    <location>
        <position position="895"/>
    </location>
</feature>
<accession>A0A017HWK5</accession>
<dbReference type="InterPro" id="IPR037952">
    <property type="entry name" value="Sensor_TorS"/>
</dbReference>
<dbReference type="Gene3D" id="1.20.120.160">
    <property type="entry name" value="HPT domain"/>
    <property type="match status" value="1"/>
</dbReference>
<evidence type="ECO:0000256" key="17">
    <source>
        <dbReference type="SAM" id="Phobius"/>
    </source>
</evidence>
<dbReference type="PANTHER" id="PTHR45339:SF1">
    <property type="entry name" value="HYBRID SIGNAL TRANSDUCTION HISTIDINE KINASE J"/>
    <property type="match status" value="1"/>
</dbReference>
<dbReference type="PROSITE" id="PS50110">
    <property type="entry name" value="RESPONSE_REGULATORY"/>
    <property type="match status" value="1"/>
</dbReference>
<dbReference type="PROSITE" id="PS50885">
    <property type="entry name" value="HAMP"/>
    <property type="match status" value="1"/>
</dbReference>
<dbReference type="Pfam" id="PF21689">
    <property type="entry name" value="TorS_sensor_domain"/>
    <property type="match status" value="1"/>
</dbReference>
<dbReference type="PRINTS" id="PR00344">
    <property type="entry name" value="BCTRLSENSOR"/>
</dbReference>
<comment type="caution">
    <text evidence="22">The sequence shown here is derived from an EMBL/GenBank/DDBJ whole genome shotgun (WGS) entry which is preliminary data.</text>
</comment>
<dbReference type="PROSITE" id="PS50109">
    <property type="entry name" value="HIS_KIN"/>
    <property type="match status" value="1"/>
</dbReference>
<feature type="domain" description="HAMP" evidence="20">
    <location>
        <begin position="369"/>
        <end position="421"/>
    </location>
</feature>
<feature type="coiled-coil region" evidence="16">
    <location>
        <begin position="419"/>
        <end position="450"/>
    </location>
</feature>
<feature type="domain" description="Response regulatory" evidence="19">
    <location>
        <begin position="721"/>
        <end position="839"/>
    </location>
</feature>
<dbReference type="SUPFAM" id="SSF47226">
    <property type="entry name" value="Histidine-containing phosphotransfer domain, HPT domain"/>
    <property type="match status" value="1"/>
</dbReference>
<dbReference type="InterPro" id="IPR014302">
    <property type="entry name" value="Sig_transdc_His_kinase_TorS"/>
</dbReference>
<dbReference type="FunFam" id="3.30.565.10:FF:000010">
    <property type="entry name" value="Sensor histidine kinase RcsC"/>
    <property type="match status" value="1"/>
</dbReference>
<keyword evidence="12" id="KW-0902">Two-component regulatory system</keyword>
<protein>
    <recommendedName>
        <fullName evidence="3">histidine kinase</fullName>
        <ecNumber evidence="3">2.7.13.3</ecNumber>
    </recommendedName>
</protein>
<organism evidence="22 23">
    <name type="scientific">Rubellimicrobium mesophilum DSM 19309</name>
    <dbReference type="NCBI Taxonomy" id="442562"/>
    <lineage>
        <taxon>Bacteria</taxon>
        <taxon>Pseudomonadati</taxon>
        <taxon>Pseudomonadota</taxon>
        <taxon>Alphaproteobacteria</taxon>
        <taxon>Rhodobacterales</taxon>
        <taxon>Roseobacteraceae</taxon>
        <taxon>Rubellimicrobium</taxon>
    </lineage>
</organism>
<dbReference type="SMART" id="SM00448">
    <property type="entry name" value="REC"/>
    <property type="match status" value="1"/>
</dbReference>
<dbReference type="PATRIC" id="fig|442562.3.peg.287"/>
<dbReference type="InterPro" id="IPR003594">
    <property type="entry name" value="HATPase_dom"/>
</dbReference>
<dbReference type="SUPFAM" id="SSF52172">
    <property type="entry name" value="CheY-like"/>
    <property type="match status" value="1"/>
</dbReference>
<dbReference type="STRING" id="442562.Rumeso_00287"/>
<dbReference type="InterPro" id="IPR036097">
    <property type="entry name" value="HisK_dim/P_sf"/>
</dbReference>
<sequence>MRKILSKSSLGGRLLAAFLVIAGSPAAMGVLGWVELRDVAQNQERAVTETIPAISEVRGVTEETSRLVAVAPELAAVTTEPSRAERAAFLFRQVDALRDRLARYEGADSDAPSGLVRAEEEVRAAITGLDRLVRQRIRLLAQQDEQVREGLAATGELLEIADTLVANAETGTSAVISSLYDIEETSPSDERARLDALDKLIEVDLFQLRLMFELRAHAAEIGLLLNRLPSVADGSELALLRVDLNQRIEIATRRILTVRDPSRAERALALLRRIAPSPAPLSESVGLFEVTEGLLAVNGRIEEAQALLREAAASLDVEAAALADRIQARAVAAGSEAQAAIRATQLLYAWSAAFALIVSLVVLWFYVRGNVVRRLNALSATMIRLADGDLGAPITPSGNDEIARMEGAVGVFRRQAVANHSLEEERERYLAELRAHRNELQRLVDEQTEKLRGEVAAHEAARSRAEAADRAKSEFLAMMSHEIRTPMNGVLGMLRSLSRDGLTERQSAHLQAALASGKGLMGILNSILDYLKPDSYAPGQETVRFDLAEVVRDIALLMSPMAEEKGLTLTYALPEGPVPPLQGDMGKLRQILFNFLSNAVKFTDRGGVALTVERAEATEERIGLVFRVQDTGKGIAPEAQGRIFEPFEQEDAQTARAYGGTGLGLAISRRLAEAIGGELSLDSQPGRGSTFTLVASFAAAEGAAEPAAALSAARWSEGGLSVLVVEDHDINRHVLDAYLDTMGHSREMVETGEEAVERIRSGCFDVVLMDVNLPGISGIEATRRIRALADPARAGVPVIGISAHVQADDIAACLDAGMIEMVPKPIAPEDLSGALSRLGPGRDGAAALRGVLADLGPERTAQIVEMMLGQLGGGIEDFARASDAGDFALLARHAHRLKGAVGNFSLPDLVACLDRIERKAAEEDCAGLDRELPNLACLAKAARRDLTASLNALRAGHPLMRAAQ</sequence>
<dbReference type="InterPro" id="IPR005467">
    <property type="entry name" value="His_kinase_dom"/>
</dbReference>
<name>A0A017HWK5_9RHOB</name>
<keyword evidence="9 22" id="KW-0418">Kinase</keyword>
<dbReference type="InterPro" id="IPR008207">
    <property type="entry name" value="Sig_transdc_His_kin_Hpt_dom"/>
</dbReference>
<dbReference type="InterPro" id="IPR038188">
    <property type="entry name" value="TorS_sensor_sf"/>
</dbReference>
<keyword evidence="13 17" id="KW-0472">Membrane</keyword>
<feature type="domain" description="Histidine kinase" evidence="18">
    <location>
        <begin position="478"/>
        <end position="699"/>
    </location>
</feature>
<dbReference type="SMART" id="SM00304">
    <property type="entry name" value="HAMP"/>
    <property type="match status" value="1"/>
</dbReference>
<gene>
    <name evidence="22" type="ORF">Rumeso_00287</name>
</gene>
<dbReference type="CDD" id="cd16172">
    <property type="entry name" value="TorS_sensor_domain"/>
    <property type="match status" value="1"/>
</dbReference>
<feature type="modified residue" description="4-aspartylphosphate" evidence="15">
    <location>
        <position position="770"/>
    </location>
</feature>
<dbReference type="Pfam" id="PF00072">
    <property type="entry name" value="Response_reg"/>
    <property type="match status" value="1"/>
</dbReference>
<evidence type="ECO:0000259" key="21">
    <source>
        <dbReference type="PROSITE" id="PS50894"/>
    </source>
</evidence>
<evidence type="ECO:0000256" key="11">
    <source>
        <dbReference type="ARBA" id="ARBA00022989"/>
    </source>
</evidence>
<dbReference type="GO" id="GO:0000155">
    <property type="term" value="F:phosphorelay sensor kinase activity"/>
    <property type="evidence" value="ECO:0007669"/>
    <property type="project" value="InterPro"/>
</dbReference>
<dbReference type="EMBL" id="AOSK01000012">
    <property type="protein sequence ID" value="EYD78119.1"/>
    <property type="molecule type" value="Genomic_DNA"/>
</dbReference>
<dbReference type="SUPFAM" id="SSF158472">
    <property type="entry name" value="HAMP domain-like"/>
    <property type="match status" value="1"/>
</dbReference>
<dbReference type="SMART" id="SM00387">
    <property type="entry name" value="HATPase_c"/>
    <property type="match status" value="1"/>
</dbReference>
<keyword evidence="23" id="KW-1185">Reference proteome</keyword>
<evidence type="ECO:0000259" key="18">
    <source>
        <dbReference type="PROSITE" id="PS50109"/>
    </source>
</evidence>
<evidence type="ECO:0000256" key="13">
    <source>
        <dbReference type="ARBA" id="ARBA00023136"/>
    </source>
</evidence>
<dbReference type="HOGENOM" id="CLU_000445_114_15_5"/>
<evidence type="ECO:0000256" key="2">
    <source>
        <dbReference type="ARBA" id="ARBA00004651"/>
    </source>
</evidence>
<evidence type="ECO:0000313" key="22">
    <source>
        <dbReference type="EMBL" id="EYD78119.1"/>
    </source>
</evidence>
<dbReference type="Gene3D" id="3.40.50.2300">
    <property type="match status" value="1"/>
</dbReference>
<evidence type="ECO:0000256" key="5">
    <source>
        <dbReference type="ARBA" id="ARBA00022553"/>
    </source>
</evidence>
<dbReference type="CDD" id="cd16922">
    <property type="entry name" value="HATPase_EvgS-ArcB-TorS-like"/>
    <property type="match status" value="1"/>
</dbReference>
<evidence type="ECO:0000256" key="4">
    <source>
        <dbReference type="ARBA" id="ARBA00022475"/>
    </source>
</evidence>
<dbReference type="InterPro" id="IPR001789">
    <property type="entry name" value="Sig_transdc_resp-reg_receiver"/>
</dbReference>
<dbReference type="SUPFAM" id="SSF55874">
    <property type="entry name" value="ATPase domain of HSP90 chaperone/DNA topoisomerase II/histidine kinase"/>
    <property type="match status" value="1"/>
</dbReference>
<evidence type="ECO:0000256" key="14">
    <source>
        <dbReference type="PROSITE-ProRule" id="PRU00110"/>
    </source>
</evidence>
<dbReference type="CDD" id="cd06225">
    <property type="entry name" value="HAMP"/>
    <property type="match status" value="1"/>
</dbReference>
<dbReference type="InterPro" id="IPR011006">
    <property type="entry name" value="CheY-like_superfamily"/>
</dbReference>
<evidence type="ECO:0000256" key="7">
    <source>
        <dbReference type="ARBA" id="ARBA00022692"/>
    </source>
</evidence>
<evidence type="ECO:0000256" key="3">
    <source>
        <dbReference type="ARBA" id="ARBA00012438"/>
    </source>
</evidence>
<dbReference type="GO" id="GO:0005886">
    <property type="term" value="C:plasma membrane"/>
    <property type="evidence" value="ECO:0007669"/>
    <property type="project" value="UniProtKB-SubCell"/>
</dbReference>
<evidence type="ECO:0000256" key="1">
    <source>
        <dbReference type="ARBA" id="ARBA00000085"/>
    </source>
</evidence>
<dbReference type="Gene3D" id="1.20.58.920">
    <property type="match status" value="1"/>
</dbReference>
<reference evidence="22 23" key="1">
    <citation type="submission" date="2013-02" db="EMBL/GenBank/DDBJ databases">
        <authorList>
            <person name="Fiebig A."/>
            <person name="Goeker M."/>
            <person name="Klenk H.-P.P."/>
        </authorList>
    </citation>
    <scope>NUCLEOTIDE SEQUENCE [LARGE SCALE GENOMIC DNA]</scope>
    <source>
        <strain evidence="22 23">DSM 19309</strain>
    </source>
</reference>
<evidence type="ECO:0000259" key="19">
    <source>
        <dbReference type="PROSITE" id="PS50110"/>
    </source>
</evidence>
<proteinExistence type="predicted"/>
<evidence type="ECO:0000256" key="16">
    <source>
        <dbReference type="SAM" id="Coils"/>
    </source>
</evidence>
<dbReference type="PANTHER" id="PTHR45339">
    <property type="entry name" value="HYBRID SIGNAL TRANSDUCTION HISTIDINE KINASE J"/>
    <property type="match status" value="1"/>
</dbReference>
<keyword evidence="6" id="KW-0808">Transferase</keyword>
<keyword evidence="4" id="KW-1003">Cell membrane</keyword>
<keyword evidence="5 15" id="KW-0597">Phosphoprotein</keyword>
<dbReference type="Gene3D" id="1.10.287.130">
    <property type="match status" value="1"/>
</dbReference>